<sequence>MFRFLSQINSGFSLWDRYKSWRNPQPIVTNTAQRFIRLFEAHGVARAQIPRFFGHNLTIHQVEQESELLKALNADVLEAAAILFGVRVEWLEGGSEELYDIKYFYKQPKMFGDWLDALLQSADGHKIDGWLLTSEFMTDEYDALILMREKVGEVADEPIYRYHFCEQWIYGYWKCRADIAACVAQAWKRNCYVSGRMISPERFNKLTSFKHIPNSDSEQTLITNDKFYAEDLTTSPEFYVKGLDEGHFGINNAVALWLEYHQQGLMDSGFGEHGQAFKGFSFLKEEREIRTPGKYAGLKSRTLRLSSRLKVSLQRCETGREMFITFEIAGFKYIDKITKYSEDESGEFYRVLHTERGVLGFTAEEWGMFNELNRDVTPDLPRFVTCTLSSC</sequence>
<dbReference type="Proteomes" id="UP000267448">
    <property type="component" value="Unassembled WGS sequence"/>
</dbReference>
<organism evidence="1 2">
    <name type="scientific">Shewanella canadensis</name>
    <dbReference type="NCBI Taxonomy" id="271096"/>
    <lineage>
        <taxon>Bacteria</taxon>
        <taxon>Pseudomonadati</taxon>
        <taxon>Pseudomonadota</taxon>
        <taxon>Gammaproteobacteria</taxon>
        <taxon>Alteromonadales</taxon>
        <taxon>Shewanellaceae</taxon>
        <taxon>Shewanella</taxon>
    </lineage>
</organism>
<proteinExistence type="predicted"/>
<evidence type="ECO:0000313" key="2">
    <source>
        <dbReference type="Proteomes" id="UP000267448"/>
    </source>
</evidence>
<gene>
    <name evidence="1" type="ORF">EKG38_13030</name>
</gene>
<reference evidence="1 2" key="1">
    <citation type="submission" date="2018-12" db="EMBL/GenBank/DDBJ databases">
        <authorList>
            <person name="Yu L."/>
        </authorList>
    </citation>
    <scope>NUCLEOTIDE SEQUENCE [LARGE SCALE GENOMIC DNA]</scope>
    <source>
        <strain evidence="1 2">HAW-EB2</strain>
    </source>
</reference>
<comment type="caution">
    <text evidence="1">The sequence shown here is derived from an EMBL/GenBank/DDBJ whole genome shotgun (WGS) entry which is preliminary data.</text>
</comment>
<dbReference type="OrthoDB" id="7057732at2"/>
<accession>A0A431WTG1</accession>
<dbReference type="RefSeq" id="WP_126520682.1">
    <property type="nucleotide sequence ID" value="NZ_RXNU01000006.1"/>
</dbReference>
<dbReference type="AlphaFoldDB" id="A0A431WTG1"/>
<evidence type="ECO:0000313" key="1">
    <source>
        <dbReference type="EMBL" id="RTR38439.1"/>
    </source>
</evidence>
<keyword evidence="2" id="KW-1185">Reference proteome</keyword>
<protein>
    <submittedName>
        <fullName evidence="1">Uncharacterized protein</fullName>
    </submittedName>
</protein>
<dbReference type="EMBL" id="RXNU01000006">
    <property type="protein sequence ID" value="RTR38439.1"/>
    <property type="molecule type" value="Genomic_DNA"/>
</dbReference>
<name>A0A431WTG1_9GAMM</name>